<comment type="function">
    <text evidence="1">Molecular scaffold for [Fe-S] cluster assembly of mitochondrial iron-sulfur proteins.</text>
</comment>
<dbReference type="SUPFAM" id="SSF110836">
    <property type="entry name" value="Hypothetical protein SAV1430"/>
    <property type="match status" value="1"/>
</dbReference>
<dbReference type="InterPro" id="IPR036498">
    <property type="entry name" value="Nfu/NifU_N_sf"/>
</dbReference>
<evidence type="ECO:0000313" key="5">
    <source>
        <dbReference type="EMBL" id="VBB29565.1"/>
    </source>
</evidence>
<organism evidence="5 6">
    <name type="scientific">Acanthocheilonema viteae</name>
    <name type="common">Filarial nematode worm</name>
    <name type="synonym">Dipetalonema viteae</name>
    <dbReference type="NCBI Taxonomy" id="6277"/>
    <lineage>
        <taxon>Eukaryota</taxon>
        <taxon>Metazoa</taxon>
        <taxon>Ecdysozoa</taxon>
        <taxon>Nematoda</taxon>
        <taxon>Chromadorea</taxon>
        <taxon>Rhabditida</taxon>
        <taxon>Spirurina</taxon>
        <taxon>Spiruromorpha</taxon>
        <taxon>Filarioidea</taxon>
        <taxon>Onchocercidae</taxon>
        <taxon>Acanthocheilonema</taxon>
    </lineage>
</organism>
<dbReference type="Pfam" id="PF01106">
    <property type="entry name" value="NifU"/>
    <property type="match status" value="1"/>
</dbReference>
<dbReference type="InterPro" id="IPR034904">
    <property type="entry name" value="FSCA_dom_sf"/>
</dbReference>
<dbReference type="OrthoDB" id="565552at2759"/>
<dbReference type="PANTHER" id="PTHR11178">
    <property type="entry name" value="IRON-SULFUR CLUSTER SCAFFOLD PROTEIN NFU-RELATED"/>
    <property type="match status" value="1"/>
</dbReference>
<dbReference type="Gene3D" id="3.30.300.130">
    <property type="entry name" value="Fe-S cluster assembly (FSCA)"/>
    <property type="match status" value="1"/>
</dbReference>
<dbReference type="SUPFAM" id="SSF117916">
    <property type="entry name" value="Fe-S cluster assembly (FSCA) domain-like"/>
    <property type="match status" value="1"/>
</dbReference>
<accession>A0A498SK90</accession>
<dbReference type="GO" id="GO:0005506">
    <property type="term" value="F:iron ion binding"/>
    <property type="evidence" value="ECO:0007669"/>
    <property type="project" value="InterPro"/>
</dbReference>
<dbReference type="GO" id="GO:0051536">
    <property type="term" value="F:iron-sulfur cluster binding"/>
    <property type="evidence" value="ECO:0007669"/>
    <property type="project" value="InterPro"/>
</dbReference>
<dbReference type="GO" id="GO:0005739">
    <property type="term" value="C:mitochondrion"/>
    <property type="evidence" value="ECO:0007669"/>
    <property type="project" value="TreeGrafter"/>
</dbReference>
<evidence type="ECO:0000259" key="4">
    <source>
        <dbReference type="SMART" id="SM00932"/>
    </source>
</evidence>
<evidence type="ECO:0000256" key="1">
    <source>
        <dbReference type="ARBA" id="ARBA00002175"/>
    </source>
</evidence>
<dbReference type="GO" id="GO:0016226">
    <property type="term" value="P:iron-sulfur cluster assembly"/>
    <property type="evidence" value="ECO:0007669"/>
    <property type="project" value="InterPro"/>
</dbReference>
<evidence type="ECO:0000256" key="2">
    <source>
        <dbReference type="ARBA" id="ARBA00006420"/>
    </source>
</evidence>
<dbReference type="SMART" id="SM00932">
    <property type="entry name" value="Nfu_N"/>
    <property type="match status" value="1"/>
</dbReference>
<reference evidence="5 6" key="1">
    <citation type="submission" date="2018-08" db="EMBL/GenBank/DDBJ databases">
        <authorList>
            <person name="Laetsch R D."/>
            <person name="Stevens L."/>
            <person name="Kumar S."/>
            <person name="Blaxter L. M."/>
        </authorList>
    </citation>
    <scope>NUCLEOTIDE SEQUENCE [LARGE SCALE GENOMIC DNA]</scope>
</reference>
<feature type="domain" description="Scaffold protein Nfu/NifU N-terminal" evidence="4">
    <location>
        <begin position="33"/>
        <end position="122"/>
    </location>
</feature>
<gene>
    <name evidence="5" type="ORF">NAV_LOCUS4365</name>
</gene>
<keyword evidence="6" id="KW-1185">Reference proteome</keyword>
<dbReference type="STRING" id="6277.A0A498SK90"/>
<name>A0A498SK90_ACAVI</name>
<sequence length="394" mass="44817">MWSQQLQVVGKSRYFLSVSPSTSLIRPVRNMFIQVQDTPNPATLKFIPGKTIMGKGKGTLDFVNFVSAKRSPLAMELFRINGVKSVFFGEDYITITKQKEVDDWALLKPGIFAVLMDYLQSEKPIVNEGEMPKSPEDTEIHPEDSDTVAMIKELLECRIKPMVQEDGGDVIYKGFRDGVVYLKMQGSCTGCPSSSVTLQSGIKNMLQFYVPEVKDVVEVKDEADNISDSAFDDLMSKIRCFGTDNLCRIGKNERTKQKEKAEVCGYLLYKSGDKVAISRSCEVVLVDSLNSEKWRHNVPYGSKPHADEDMKLMSKSFQASFGLGVYVGIYLDQNRQIQPLSSPKELFSRFLDEADHFLTGVREENMSDRDQVRKMEEDFFKDVEDWFKPKKRYP</sequence>
<dbReference type="EMBL" id="UPTC01000642">
    <property type="protein sequence ID" value="VBB29565.1"/>
    <property type="molecule type" value="Genomic_DNA"/>
</dbReference>
<dbReference type="Pfam" id="PF08712">
    <property type="entry name" value="Nfu_N"/>
    <property type="match status" value="1"/>
</dbReference>
<dbReference type="InterPro" id="IPR014824">
    <property type="entry name" value="Nfu/NifU_N"/>
</dbReference>
<dbReference type="Gene3D" id="3.30.1370.70">
    <property type="entry name" value="Scaffold protein Nfu/NifU, N-terminal domain"/>
    <property type="match status" value="1"/>
</dbReference>
<dbReference type="FunFam" id="3.30.1370.70:FF:000001">
    <property type="entry name" value="NifU-like protein 4, mitochondrial"/>
    <property type="match status" value="1"/>
</dbReference>
<dbReference type="FunFam" id="3.30.300.130:FF:000001">
    <property type="entry name" value="NFU1 iron-sulfur cluster scaffold"/>
    <property type="match status" value="1"/>
</dbReference>
<dbReference type="InterPro" id="IPR001075">
    <property type="entry name" value="NIF_FeS_clus_asmbl_NifU_C"/>
</dbReference>
<evidence type="ECO:0000256" key="3">
    <source>
        <dbReference type="ARBA" id="ARBA00018782"/>
    </source>
</evidence>
<proteinExistence type="inferred from homology"/>
<dbReference type="Proteomes" id="UP000276991">
    <property type="component" value="Unassembled WGS sequence"/>
</dbReference>
<dbReference type="PANTHER" id="PTHR11178:SF1">
    <property type="entry name" value="NFU1 IRON-SULFUR CLUSTER SCAFFOLD HOMOLOG, MITOCHONDRIAL"/>
    <property type="match status" value="1"/>
</dbReference>
<dbReference type="AlphaFoldDB" id="A0A498SK90"/>
<evidence type="ECO:0000313" key="6">
    <source>
        <dbReference type="Proteomes" id="UP000276991"/>
    </source>
</evidence>
<protein>
    <recommendedName>
        <fullName evidence="3">NFU1 iron-sulfur cluster scaffold homolog, mitochondrial</fullName>
    </recommendedName>
</protein>
<comment type="similarity">
    <text evidence="2">Belongs to the NifU family.</text>
</comment>